<dbReference type="AlphaFoldDB" id="A0A100HN12"/>
<evidence type="ECO:0000313" key="1">
    <source>
        <dbReference type="EMBL" id="GAQ23724.1"/>
    </source>
</evidence>
<evidence type="ECO:0000313" key="2">
    <source>
        <dbReference type="Proteomes" id="UP000056209"/>
    </source>
</evidence>
<organism evidence="1 2">
    <name type="scientific">Deinococcus grandis</name>
    <dbReference type="NCBI Taxonomy" id="57498"/>
    <lineage>
        <taxon>Bacteria</taxon>
        <taxon>Thermotogati</taxon>
        <taxon>Deinococcota</taxon>
        <taxon>Deinococci</taxon>
        <taxon>Deinococcales</taxon>
        <taxon>Deinococcaceae</taxon>
        <taxon>Deinococcus</taxon>
    </lineage>
</organism>
<comment type="caution">
    <text evidence="1">The sequence shown here is derived from an EMBL/GenBank/DDBJ whole genome shotgun (WGS) entry which is preliminary data.</text>
</comment>
<gene>
    <name evidence="1" type="ORF">DEIGR_320138</name>
</gene>
<accession>A0A100HN12</accession>
<name>A0A100HN12_9DEIO</name>
<proteinExistence type="predicted"/>
<keyword evidence="2" id="KW-1185">Reference proteome</keyword>
<protein>
    <submittedName>
        <fullName evidence="1">Uncharacterized protein</fullName>
    </submittedName>
</protein>
<dbReference type="Proteomes" id="UP000056209">
    <property type="component" value="Unassembled WGS sequence"/>
</dbReference>
<sequence>MLAALCAGLILSACGQRYSDSAKYTAPVGYDTTKGQCNPNYNYPPGSPCNNPQPPATTKGMRVTVETINCAANYSYIWGNTMYSGTASSVDRTLSASAGDVIAVTAQSTCGAGGSATVKLYKDSTLVASDSKVGPEVARASATY</sequence>
<dbReference type="EMBL" id="BCMS01000004">
    <property type="protein sequence ID" value="GAQ23724.1"/>
    <property type="molecule type" value="Genomic_DNA"/>
</dbReference>
<reference evidence="2" key="1">
    <citation type="submission" date="2015-11" db="EMBL/GenBank/DDBJ databases">
        <title>Draft Genome Sequence of the Radioresistant Bacterium Deinococcus grandis, Isolated from Freshwater Fish in Japan.</title>
        <authorList>
            <person name="Satoh K."/>
            <person name="Onodera T."/>
            <person name="Omoso K."/>
            <person name="Takeda-Yano K."/>
            <person name="Katayama T."/>
            <person name="Oono Y."/>
            <person name="Narumi I."/>
        </authorList>
    </citation>
    <scope>NUCLEOTIDE SEQUENCE [LARGE SCALE GENOMIC DNA]</scope>
    <source>
        <strain evidence="2">ATCC 43672</strain>
    </source>
</reference>